<evidence type="ECO:0000313" key="2">
    <source>
        <dbReference type="EMBL" id="MBK9985170.1"/>
    </source>
</evidence>
<organism evidence="2 3">
    <name type="scientific">Candidatus Opimibacter skivensis</name>
    <dbReference type="NCBI Taxonomy" id="2982028"/>
    <lineage>
        <taxon>Bacteria</taxon>
        <taxon>Pseudomonadati</taxon>
        <taxon>Bacteroidota</taxon>
        <taxon>Saprospiria</taxon>
        <taxon>Saprospirales</taxon>
        <taxon>Saprospiraceae</taxon>
        <taxon>Candidatus Opimibacter</taxon>
    </lineage>
</organism>
<sequence length="121" mass="13968">MKRKETSKPSSNDAAKNENNEPIGYPLYPDKDDIYKRAHEEKEIDPDAMDKIKEDPDLIDDDEVEELDFSRDVIRDDLDIPGSELDDDQEDIGNEDEENNFYSIGGDNHNDLEEDQGDDEF</sequence>
<feature type="compositionally biased region" description="Acidic residues" evidence="1">
    <location>
        <begin position="112"/>
        <end position="121"/>
    </location>
</feature>
<gene>
    <name evidence="2" type="ORF">IPP15_22895</name>
</gene>
<feature type="compositionally biased region" description="Basic and acidic residues" evidence="1">
    <location>
        <begin position="29"/>
        <end position="42"/>
    </location>
</feature>
<dbReference type="AlphaFoldDB" id="A0A9D7SXP9"/>
<feature type="compositionally biased region" description="Acidic residues" evidence="1">
    <location>
        <begin position="57"/>
        <end position="67"/>
    </location>
</feature>
<protein>
    <submittedName>
        <fullName evidence="2">Uncharacterized protein</fullName>
    </submittedName>
</protein>
<accession>A0A9D7SXP9</accession>
<feature type="region of interest" description="Disordered" evidence="1">
    <location>
        <begin position="1"/>
        <end position="121"/>
    </location>
</feature>
<comment type="caution">
    <text evidence="2">The sequence shown here is derived from an EMBL/GenBank/DDBJ whole genome shotgun (WGS) entry which is preliminary data.</text>
</comment>
<evidence type="ECO:0000313" key="3">
    <source>
        <dbReference type="Proteomes" id="UP000808337"/>
    </source>
</evidence>
<evidence type="ECO:0000256" key="1">
    <source>
        <dbReference type="SAM" id="MobiDB-lite"/>
    </source>
</evidence>
<name>A0A9D7SXP9_9BACT</name>
<reference evidence="2 3" key="1">
    <citation type="submission" date="2020-10" db="EMBL/GenBank/DDBJ databases">
        <title>Connecting structure to function with the recovery of over 1000 high-quality activated sludge metagenome-assembled genomes encoding full-length rRNA genes using long-read sequencing.</title>
        <authorList>
            <person name="Singleton C.M."/>
            <person name="Petriglieri F."/>
            <person name="Kristensen J.M."/>
            <person name="Kirkegaard R.H."/>
            <person name="Michaelsen T.Y."/>
            <person name="Andersen M.H."/>
            <person name="Karst S.M."/>
            <person name="Dueholm M.S."/>
            <person name="Nielsen P.H."/>
            <person name="Albertsen M."/>
        </authorList>
    </citation>
    <scope>NUCLEOTIDE SEQUENCE [LARGE SCALE GENOMIC DNA]</scope>
    <source>
        <strain evidence="2">Ribe_18-Q3-R11-54_MAXAC.273</strain>
    </source>
</reference>
<feature type="compositionally biased region" description="Acidic residues" evidence="1">
    <location>
        <begin position="84"/>
        <end position="99"/>
    </location>
</feature>
<proteinExistence type="predicted"/>
<dbReference type="EMBL" id="JADKGY010000033">
    <property type="protein sequence ID" value="MBK9985170.1"/>
    <property type="molecule type" value="Genomic_DNA"/>
</dbReference>
<dbReference type="Proteomes" id="UP000808337">
    <property type="component" value="Unassembled WGS sequence"/>
</dbReference>
<feature type="compositionally biased region" description="Basic and acidic residues" evidence="1">
    <location>
        <begin position="68"/>
        <end position="78"/>
    </location>
</feature>